<organism evidence="2 3">
    <name type="scientific">Stappia sediminis</name>
    <dbReference type="NCBI Taxonomy" id="2692190"/>
    <lineage>
        <taxon>Bacteria</taxon>
        <taxon>Pseudomonadati</taxon>
        <taxon>Pseudomonadota</taxon>
        <taxon>Alphaproteobacteria</taxon>
        <taxon>Hyphomicrobiales</taxon>
        <taxon>Stappiaceae</taxon>
        <taxon>Stappia</taxon>
    </lineage>
</organism>
<dbReference type="GO" id="GO:0006171">
    <property type="term" value="P:cAMP biosynthetic process"/>
    <property type="evidence" value="ECO:0007669"/>
    <property type="project" value="TreeGrafter"/>
</dbReference>
<reference evidence="2 3" key="1">
    <citation type="submission" date="2019-12" db="EMBL/GenBank/DDBJ databases">
        <authorList>
            <person name="Li M."/>
        </authorList>
    </citation>
    <scope>NUCLEOTIDE SEQUENCE [LARGE SCALE GENOMIC DNA]</scope>
    <source>
        <strain evidence="2 3">GBMRC 2046</strain>
    </source>
</reference>
<dbReference type="GO" id="GO:0035556">
    <property type="term" value="P:intracellular signal transduction"/>
    <property type="evidence" value="ECO:0007669"/>
    <property type="project" value="InterPro"/>
</dbReference>
<dbReference type="GO" id="GO:0004016">
    <property type="term" value="F:adenylate cyclase activity"/>
    <property type="evidence" value="ECO:0007669"/>
    <property type="project" value="UniProtKB-ARBA"/>
</dbReference>
<dbReference type="SMART" id="SM00065">
    <property type="entry name" value="GAF"/>
    <property type="match status" value="1"/>
</dbReference>
<evidence type="ECO:0000313" key="2">
    <source>
        <dbReference type="EMBL" id="MXN66559.1"/>
    </source>
</evidence>
<dbReference type="AlphaFoldDB" id="A0A7X3LWQ0"/>
<sequence length="451" mass="48635">MKAPCWSAFRPGEETTIPEEQNNLSDPAALARKLLAAEAAEKAMGRIIEIIAGSAGNVEASVEAILDGALDLCGAQLGILYHYSPDKGFRADHMKGVPEPFENFLQDAGWFRAAPGTGLGRIERSRHPVNIEDVAGENIFESRESLRVATVELGGARSFLAVPMLSSGELIGAFTIYRQEVNPFSESDAALLKRFADHSVVALENARLIEKTRSLSDELAEMNRSLQSRVEAQVRELERYSMLRRFLPGQVADLVLDEESGDLLSSHRRKIASLFCDLRGFTAFSETAEPEEVMEVLDTFHNLAGRIVGDHNGTITNRAGDSLMVVLNDPLPVENASDEAVRLAVALRGELMKACEKWKELGFSLGVGIGLASGYATLGLVGSEGQFDYTAVGSVVNLAARLCGDAAHGQILAAARLVAECSLPVEFDDLGEREIKGVSRPVKVLSIKAVG</sequence>
<keyword evidence="3" id="KW-1185">Reference proteome</keyword>
<dbReference type="RefSeq" id="WP_160776814.1">
    <property type="nucleotide sequence ID" value="NZ_WUMV01000008.1"/>
</dbReference>
<evidence type="ECO:0000313" key="3">
    <source>
        <dbReference type="Proteomes" id="UP000433101"/>
    </source>
</evidence>
<proteinExistence type="predicted"/>
<dbReference type="InterPro" id="IPR001054">
    <property type="entry name" value="A/G_cyclase"/>
</dbReference>
<dbReference type="InterPro" id="IPR050697">
    <property type="entry name" value="Adenylyl/Guanylyl_Cyclase_3/4"/>
</dbReference>
<dbReference type="Pfam" id="PF00211">
    <property type="entry name" value="Guanylate_cyc"/>
    <property type="match status" value="1"/>
</dbReference>
<accession>A0A7X3LWQ0</accession>
<dbReference type="InterPro" id="IPR029787">
    <property type="entry name" value="Nucleotide_cyclase"/>
</dbReference>
<dbReference type="EMBL" id="WUMV01000008">
    <property type="protein sequence ID" value="MXN66559.1"/>
    <property type="molecule type" value="Genomic_DNA"/>
</dbReference>
<name>A0A7X3LWQ0_9HYPH</name>
<dbReference type="SMART" id="SM00044">
    <property type="entry name" value="CYCc"/>
    <property type="match status" value="1"/>
</dbReference>
<protein>
    <submittedName>
        <fullName evidence="2">GAF domain-containing protein</fullName>
    </submittedName>
</protein>
<dbReference type="SUPFAM" id="SSF55073">
    <property type="entry name" value="Nucleotide cyclase"/>
    <property type="match status" value="1"/>
</dbReference>
<gene>
    <name evidence="2" type="ORF">GR183_16710</name>
</gene>
<dbReference type="Gene3D" id="3.30.450.40">
    <property type="match status" value="1"/>
</dbReference>
<dbReference type="SUPFAM" id="SSF55781">
    <property type="entry name" value="GAF domain-like"/>
    <property type="match status" value="1"/>
</dbReference>
<dbReference type="InterPro" id="IPR029016">
    <property type="entry name" value="GAF-like_dom_sf"/>
</dbReference>
<dbReference type="PANTHER" id="PTHR43081">
    <property type="entry name" value="ADENYLATE CYCLASE, TERMINAL-DIFFERENTIATION SPECIFIC-RELATED"/>
    <property type="match status" value="1"/>
</dbReference>
<dbReference type="PROSITE" id="PS50125">
    <property type="entry name" value="GUANYLATE_CYCLASE_2"/>
    <property type="match status" value="1"/>
</dbReference>
<dbReference type="Proteomes" id="UP000433101">
    <property type="component" value="Unassembled WGS sequence"/>
</dbReference>
<dbReference type="CDD" id="cd07302">
    <property type="entry name" value="CHD"/>
    <property type="match status" value="1"/>
</dbReference>
<dbReference type="PANTHER" id="PTHR43081:SF20">
    <property type="entry name" value="TWO-COMPONENT RESPONSE REGULATOR"/>
    <property type="match status" value="1"/>
</dbReference>
<comment type="caution">
    <text evidence="2">The sequence shown here is derived from an EMBL/GenBank/DDBJ whole genome shotgun (WGS) entry which is preliminary data.</text>
</comment>
<feature type="domain" description="Guanylate cyclase" evidence="1">
    <location>
        <begin position="272"/>
        <end position="403"/>
    </location>
</feature>
<dbReference type="Gene3D" id="3.30.70.1230">
    <property type="entry name" value="Nucleotide cyclase"/>
    <property type="match status" value="1"/>
</dbReference>
<evidence type="ECO:0000259" key="1">
    <source>
        <dbReference type="PROSITE" id="PS50125"/>
    </source>
</evidence>
<dbReference type="InterPro" id="IPR003018">
    <property type="entry name" value="GAF"/>
</dbReference>
<dbReference type="Pfam" id="PF01590">
    <property type="entry name" value="GAF"/>
    <property type="match status" value="1"/>
</dbReference>